<comment type="caution">
    <text evidence="4">The sequence shown here is derived from an EMBL/GenBank/DDBJ whole genome shotgun (WGS) entry which is preliminary data.</text>
</comment>
<dbReference type="GO" id="GO:0006508">
    <property type="term" value="P:proteolysis"/>
    <property type="evidence" value="ECO:0007669"/>
    <property type="project" value="UniProtKB-KW"/>
</dbReference>
<dbReference type="EMBL" id="JAXCGZ010020874">
    <property type="protein sequence ID" value="KAK7065130.1"/>
    <property type="molecule type" value="Genomic_DNA"/>
</dbReference>
<dbReference type="InterPro" id="IPR051487">
    <property type="entry name" value="Ser/Thr_Proteases_Immune/Dev"/>
</dbReference>
<dbReference type="InterPro" id="IPR001254">
    <property type="entry name" value="Trypsin_dom"/>
</dbReference>
<sequence>MGNHDCRMVKIIDSGFDGPAIKTTVVRILKDCLLSFPATAQAVESGKVELNPPTSPVAGTETGIGEWPWMVAIKRRTDSISFMGLPDFSVNLSMCNGVLLDERHVLTAASCVHSTAVRPVSVTGIRALLGEHDVYASDEILTYNSSVARVVFPLTFNPRLWKHNLAILQLSKPVDYTRNIRPICLPVDYNVFRTDDAVVTRWEDEPLLGVPNGLTNKVVAFNVQILNETYCSQSLYSSFDELLRFTDDASSSIDVNDFVCVEARTVLHECGEEISVPLVRRDQTGAYFLAGVSKSNINCNDLFPTVYTRIGQISNFLNIALQLTATSMK</sequence>
<name>A0AAN8WF16_HALRR</name>
<dbReference type="Pfam" id="PF00089">
    <property type="entry name" value="Trypsin"/>
    <property type="match status" value="1"/>
</dbReference>
<evidence type="ECO:0000259" key="3">
    <source>
        <dbReference type="PROSITE" id="PS50240"/>
    </source>
</evidence>
<keyword evidence="4" id="KW-0645">Protease</keyword>
<dbReference type="PANTHER" id="PTHR24256">
    <property type="entry name" value="TRYPTASE-RELATED"/>
    <property type="match status" value="1"/>
</dbReference>
<reference evidence="4 5" key="1">
    <citation type="submission" date="2023-11" db="EMBL/GenBank/DDBJ databases">
        <title>Halocaridina rubra genome assembly.</title>
        <authorList>
            <person name="Smith C."/>
        </authorList>
    </citation>
    <scope>NUCLEOTIDE SEQUENCE [LARGE SCALE GENOMIC DNA]</scope>
    <source>
        <strain evidence="4">EP-1</strain>
        <tissue evidence="4">Whole</tissue>
    </source>
</reference>
<dbReference type="Proteomes" id="UP001381693">
    <property type="component" value="Unassembled WGS sequence"/>
</dbReference>
<dbReference type="PROSITE" id="PS50240">
    <property type="entry name" value="TRYPSIN_DOM"/>
    <property type="match status" value="1"/>
</dbReference>
<dbReference type="EC" id="3.4.21.104" evidence="4"/>
<comment type="similarity">
    <text evidence="2">Belongs to the peptidase S1 family. CLIP subfamily.</text>
</comment>
<protein>
    <submittedName>
        <fullName evidence="4">Mannan-binding lectin serine protease 1</fullName>
        <ecNumber evidence="4">3.4.21.104</ecNumber>
    </submittedName>
</protein>
<proteinExistence type="inferred from homology"/>
<evidence type="ECO:0000256" key="1">
    <source>
        <dbReference type="ARBA" id="ARBA00023157"/>
    </source>
</evidence>
<evidence type="ECO:0000313" key="4">
    <source>
        <dbReference type="EMBL" id="KAK7065130.1"/>
    </source>
</evidence>
<evidence type="ECO:0000256" key="2">
    <source>
        <dbReference type="ARBA" id="ARBA00024195"/>
    </source>
</evidence>
<evidence type="ECO:0000313" key="5">
    <source>
        <dbReference type="Proteomes" id="UP001381693"/>
    </source>
</evidence>
<gene>
    <name evidence="4" type="primary">MASP1</name>
    <name evidence="4" type="ORF">SK128_002135</name>
</gene>
<keyword evidence="4" id="KW-0378">Hydrolase</keyword>
<dbReference type="InterPro" id="IPR009003">
    <property type="entry name" value="Peptidase_S1_PA"/>
</dbReference>
<dbReference type="SUPFAM" id="SSF50494">
    <property type="entry name" value="Trypsin-like serine proteases"/>
    <property type="match status" value="1"/>
</dbReference>
<dbReference type="AlphaFoldDB" id="A0AAN8WF16"/>
<dbReference type="InterPro" id="IPR043504">
    <property type="entry name" value="Peptidase_S1_PA_chymotrypsin"/>
</dbReference>
<accession>A0AAN8WF16</accession>
<dbReference type="GO" id="GO:0004252">
    <property type="term" value="F:serine-type endopeptidase activity"/>
    <property type="evidence" value="ECO:0007669"/>
    <property type="project" value="InterPro"/>
</dbReference>
<feature type="domain" description="Peptidase S1" evidence="3">
    <location>
        <begin position="56"/>
        <end position="322"/>
    </location>
</feature>
<organism evidence="4 5">
    <name type="scientific">Halocaridina rubra</name>
    <name type="common">Hawaiian red shrimp</name>
    <dbReference type="NCBI Taxonomy" id="373956"/>
    <lineage>
        <taxon>Eukaryota</taxon>
        <taxon>Metazoa</taxon>
        <taxon>Ecdysozoa</taxon>
        <taxon>Arthropoda</taxon>
        <taxon>Crustacea</taxon>
        <taxon>Multicrustacea</taxon>
        <taxon>Malacostraca</taxon>
        <taxon>Eumalacostraca</taxon>
        <taxon>Eucarida</taxon>
        <taxon>Decapoda</taxon>
        <taxon>Pleocyemata</taxon>
        <taxon>Caridea</taxon>
        <taxon>Atyoidea</taxon>
        <taxon>Atyidae</taxon>
        <taxon>Halocaridina</taxon>
    </lineage>
</organism>
<dbReference type="Gene3D" id="2.40.10.10">
    <property type="entry name" value="Trypsin-like serine proteases"/>
    <property type="match status" value="2"/>
</dbReference>
<dbReference type="SMART" id="SM00020">
    <property type="entry name" value="Tryp_SPc"/>
    <property type="match status" value="1"/>
</dbReference>
<keyword evidence="5" id="KW-1185">Reference proteome</keyword>
<keyword evidence="1" id="KW-1015">Disulfide bond</keyword>